<sequence length="614" mass="71737">MRVEIIYLGLKVAPIKLSYEFYRKCDKKGKPKTMVLGGGVKVKLEANYETMRFLEEILSIDERYKNRDLTNPTDSESYKKVSINIYDDEDYNIRSLELLDSYISNFKEVFYTVKEHIKNEETNNFVKLEFKSASQIINKGEAVNVFGWWLTHPITNAPYKTPVNTVEEKETDLKFIANFERLSSYKGEFGFDWMRDEYKDICDNYEALKKEYNPTTINGKEYFVPWLSMFPKQNNVSLLLKVKQVKGNNGKVKKDDIVKLPTKHGIRFEPNEVRVKDIKENGVLINVFCDSPLSSDTEISLLNKNDATVGKIMFFKNDETRRFGVKFVKVLGNEEDNKYNNLTFNRLQPSWVNKTITAFNETYFNQALIQVKNDGIEEMIIDVDDYENRGVLEAFISDGKKGIPRYKNGFDEELYKQYVKNNGEYRGVIFFLSAFQQPDDRQGHAKLYPTELNYILMTPSSVGTSNLHSYAHELGHTLGLDHTWVTEEDNRKRLQEIEKYIEKNKANVKIYLDQYKDLPDSTPVKNSQKTLGDIRQETKEKLKVVLKDIENEKASRLKFVSKKTFNKATTDNIMDYPGYDLPDGTKIRNYFSGVSFWKWQWIIMRNEITAYYGE</sequence>
<dbReference type="RefSeq" id="WP_069830757.1">
    <property type="nucleotide sequence ID" value="NZ_MDJD01000047.1"/>
</dbReference>
<organism evidence="1 2">
    <name type="scientific">Flavivirga aquatica</name>
    <dbReference type="NCBI Taxonomy" id="1849968"/>
    <lineage>
        <taxon>Bacteria</taxon>
        <taxon>Pseudomonadati</taxon>
        <taxon>Bacteroidota</taxon>
        <taxon>Flavobacteriia</taxon>
        <taxon>Flavobacteriales</taxon>
        <taxon>Flavobacteriaceae</taxon>
        <taxon>Flavivirga</taxon>
    </lineage>
</organism>
<evidence type="ECO:0000313" key="2">
    <source>
        <dbReference type="Proteomes" id="UP000095713"/>
    </source>
</evidence>
<dbReference type="GO" id="GO:0008237">
    <property type="term" value="F:metallopeptidase activity"/>
    <property type="evidence" value="ECO:0007669"/>
    <property type="project" value="InterPro"/>
</dbReference>
<dbReference type="Proteomes" id="UP000095713">
    <property type="component" value="Unassembled WGS sequence"/>
</dbReference>
<dbReference type="STRING" id="1849968.A8C32_17690"/>
<dbReference type="OrthoDB" id="6717961at2"/>
<accession>A0A1E5T8B8</accession>
<dbReference type="InterPro" id="IPR024079">
    <property type="entry name" value="MetalloPept_cat_dom_sf"/>
</dbReference>
<reference evidence="1 2" key="1">
    <citation type="submission" date="2016-05" db="EMBL/GenBank/DDBJ databases">
        <title>Draft Genome Sequence of Algibacter sp. Strain SK-16 Isolated from the Surface Water of Aburatsubo Inlet.</title>
        <authorList>
            <person name="Wong S.-K."/>
            <person name="Yoshizawa S."/>
            <person name="Nakajima Y."/>
            <person name="Ogura Y."/>
            <person name="Tetsuya H."/>
            <person name="Hamasaki K."/>
        </authorList>
    </citation>
    <scope>NUCLEOTIDE SEQUENCE [LARGE SCALE GENOMIC DNA]</scope>
    <source>
        <strain evidence="1 2">SK-16</strain>
    </source>
</reference>
<protein>
    <recommendedName>
        <fullName evidence="3">EcxA zinc-binding domain-containing protein</fullName>
    </recommendedName>
</protein>
<evidence type="ECO:0000313" key="1">
    <source>
        <dbReference type="EMBL" id="OEK07629.1"/>
    </source>
</evidence>
<dbReference type="EMBL" id="MDJD01000047">
    <property type="protein sequence ID" value="OEK07629.1"/>
    <property type="molecule type" value="Genomic_DNA"/>
</dbReference>
<dbReference type="AlphaFoldDB" id="A0A1E5T8B8"/>
<evidence type="ECO:0008006" key="3">
    <source>
        <dbReference type="Google" id="ProtNLM"/>
    </source>
</evidence>
<proteinExistence type="predicted"/>
<gene>
    <name evidence="1" type="ORF">A8C32_17690</name>
</gene>
<name>A0A1E5T8B8_9FLAO</name>
<keyword evidence="2" id="KW-1185">Reference proteome</keyword>
<dbReference type="SUPFAM" id="SSF55486">
    <property type="entry name" value="Metalloproteases ('zincins'), catalytic domain"/>
    <property type="match status" value="2"/>
</dbReference>
<comment type="caution">
    <text evidence="1">The sequence shown here is derived from an EMBL/GenBank/DDBJ whole genome shotgun (WGS) entry which is preliminary data.</text>
</comment>
<dbReference type="Gene3D" id="3.40.390.10">
    <property type="entry name" value="Collagenase (Catalytic Domain)"/>
    <property type="match status" value="1"/>
</dbReference>